<dbReference type="Proteomes" id="UP001140949">
    <property type="component" value="Unassembled WGS sequence"/>
</dbReference>
<dbReference type="AlphaFoldDB" id="A0AAX6H964"/>
<accession>A0AAX6H964</accession>
<name>A0AAX6H964_IRIPA</name>
<dbReference type="Pfam" id="PF06101">
    <property type="entry name" value="Vps62"/>
    <property type="match status" value="1"/>
</dbReference>
<reference evidence="2" key="2">
    <citation type="submission" date="2023-04" db="EMBL/GenBank/DDBJ databases">
        <authorList>
            <person name="Bruccoleri R.E."/>
            <person name="Oakeley E.J."/>
            <person name="Faust A.-M."/>
            <person name="Dessus-Babus S."/>
            <person name="Altorfer M."/>
            <person name="Burckhardt D."/>
            <person name="Oertli M."/>
            <person name="Naumann U."/>
            <person name="Petersen F."/>
            <person name="Wong J."/>
        </authorList>
    </citation>
    <scope>NUCLEOTIDE SEQUENCE</scope>
    <source>
        <strain evidence="2">GSM-AAB239-AS_SAM_17_03QT</strain>
        <tissue evidence="2">Leaf</tissue>
    </source>
</reference>
<keyword evidence="3" id="KW-1185">Reference proteome</keyword>
<evidence type="ECO:0000313" key="3">
    <source>
        <dbReference type="Proteomes" id="UP001140949"/>
    </source>
</evidence>
<sequence>MGSCLGCLLGPSKEVGALPIETPFKMSSPMPSWPSGDGFADGSIDLGGLEVRQISEFAKVWATGEGGEGDLGATFFAPSSVPDGFFALGSYAEPNNRPLFGWVLVAKDTSGGGGGGSLARPVDYSLVWSSESSNVKRDGNGYFWLPVAPEGYRAAGHIVTGTPEKPSLDASRCVRSDFTEDCESDSQIWTSSGQDGVDVHGLRPSVRGTRALGVWVGTFAARPNSSSGGPPALACLKNKSSNLSSMPNRRQVQAIAQAYSPWVYFHPDEPYLPSSVSWFFDNGGLLYQKGNATATRVDSTGSNLPQGGSNDGEYWLDLPSDRDGRDRVAKGDLAGAEANLHVKPMLGGTFTDVAVWMFYPFNGPARAKVGLINVKLGRIGEHVGDWEHVTLRVSNLTGELWRVYFSEHSGGSWVDASLLEYRDGRPVAYASLNGHAFYPKAGLVLQGDARLGIGIRNDTARGVEMDTGARFGIVSAEYLGASNDAVSEPPWLNYMREWGPKISYDVAEELAKLGRFLPRKLRRALEDLVKGLPEEVLGEEGPTGPKVKASWDMDETVKS</sequence>
<protein>
    <recommendedName>
        <fullName evidence="4">Vacuolar protein sorting-associated protein 62</fullName>
    </recommendedName>
</protein>
<comment type="caution">
    <text evidence="2">The sequence shown here is derived from an EMBL/GenBank/DDBJ whole genome shotgun (WGS) entry which is preliminary data.</text>
</comment>
<dbReference type="PANTHER" id="PTHR48152">
    <property type="entry name" value="F1C9.34 PROTEIN"/>
    <property type="match status" value="1"/>
</dbReference>
<evidence type="ECO:0000256" key="1">
    <source>
        <dbReference type="SAM" id="MobiDB-lite"/>
    </source>
</evidence>
<gene>
    <name evidence="2" type="ORF">M6B38_119665</name>
</gene>
<dbReference type="PANTHER" id="PTHR48152:SF3">
    <property type="entry name" value="DUF946 FAMILY PROTEIN (DUF946)"/>
    <property type="match status" value="1"/>
</dbReference>
<evidence type="ECO:0008006" key="4">
    <source>
        <dbReference type="Google" id="ProtNLM"/>
    </source>
</evidence>
<feature type="compositionally biased region" description="Basic and acidic residues" evidence="1">
    <location>
        <begin position="549"/>
        <end position="559"/>
    </location>
</feature>
<organism evidence="2 3">
    <name type="scientific">Iris pallida</name>
    <name type="common">Sweet iris</name>
    <dbReference type="NCBI Taxonomy" id="29817"/>
    <lineage>
        <taxon>Eukaryota</taxon>
        <taxon>Viridiplantae</taxon>
        <taxon>Streptophyta</taxon>
        <taxon>Embryophyta</taxon>
        <taxon>Tracheophyta</taxon>
        <taxon>Spermatophyta</taxon>
        <taxon>Magnoliopsida</taxon>
        <taxon>Liliopsida</taxon>
        <taxon>Asparagales</taxon>
        <taxon>Iridaceae</taxon>
        <taxon>Iridoideae</taxon>
        <taxon>Irideae</taxon>
        <taxon>Iris</taxon>
    </lineage>
</organism>
<dbReference type="InterPro" id="IPR009291">
    <property type="entry name" value="Vps62"/>
</dbReference>
<proteinExistence type="predicted"/>
<dbReference type="EMBL" id="JANAVB010011394">
    <property type="protein sequence ID" value="KAJ6837590.1"/>
    <property type="molecule type" value="Genomic_DNA"/>
</dbReference>
<reference evidence="2" key="1">
    <citation type="journal article" date="2023" name="GigaByte">
        <title>Genome assembly of the bearded iris, Iris pallida Lam.</title>
        <authorList>
            <person name="Bruccoleri R.E."/>
            <person name="Oakeley E.J."/>
            <person name="Faust A.M.E."/>
            <person name="Altorfer M."/>
            <person name="Dessus-Babus S."/>
            <person name="Burckhardt D."/>
            <person name="Oertli M."/>
            <person name="Naumann U."/>
            <person name="Petersen F."/>
            <person name="Wong J."/>
        </authorList>
    </citation>
    <scope>NUCLEOTIDE SEQUENCE</scope>
    <source>
        <strain evidence="2">GSM-AAB239-AS_SAM_17_03QT</strain>
    </source>
</reference>
<feature type="compositionally biased region" description="Low complexity" evidence="1">
    <location>
        <begin position="536"/>
        <end position="545"/>
    </location>
</feature>
<feature type="region of interest" description="Disordered" evidence="1">
    <location>
        <begin position="536"/>
        <end position="559"/>
    </location>
</feature>
<evidence type="ECO:0000313" key="2">
    <source>
        <dbReference type="EMBL" id="KAJ6837590.1"/>
    </source>
</evidence>